<dbReference type="Gene3D" id="3.20.20.150">
    <property type="entry name" value="Divalent-metal-dependent TIM barrel enzymes"/>
    <property type="match status" value="1"/>
</dbReference>
<reference evidence="2 3" key="1">
    <citation type="submission" date="2021-10" db="EMBL/GenBank/DDBJ databases">
        <title>Anaerobic single-cell dispensing facilitates the cultivation of human gut bacteria.</title>
        <authorList>
            <person name="Afrizal A."/>
        </authorList>
    </citation>
    <scope>NUCLEOTIDE SEQUENCE [LARGE SCALE GENOMIC DNA]</scope>
    <source>
        <strain evidence="2 3">CLA-AA-H244</strain>
    </source>
</reference>
<proteinExistence type="predicted"/>
<comment type="caution">
    <text evidence="2">The sequence shown here is derived from an EMBL/GenBank/DDBJ whole genome shotgun (WGS) entry which is preliminary data.</text>
</comment>
<dbReference type="Pfam" id="PF01261">
    <property type="entry name" value="AP_endonuc_2"/>
    <property type="match status" value="1"/>
</dbReference>
<gene>
    <name evidence="2" type="ORF">LKD45_09140</name>
</gene>
<dbReference type="SUPFAM" id="SSF51658">
    <property type="entry name" value="Xylose isomerase-like"/>
    <property type="match status" value="1"/>
</dbReference>
<accession>A0AAE3DNR8</accession>
<evidence type="ECO:0000313" key="3">
    <source>
        <dbReference type="Proteomes" id="UP001199355"/>
    </source>
</evidence>
<evidence type="ECO:0000259" key="1">
    <source>
        <dbReference type="Pfam" id="PF01261"/>
    </source>
</evidence>
<keyword evidence="2" id="KW-0413">Isomerase</keyword>
<dbReference type="GO" id="GO:0016853">
    <property type="term" value="F:isomerase activity"/>
    <property type="evidence" value="ECO:0007669"/>
    <property type="project" value="UniProtKB-KW"/>
</dbReference>
<dbReference type="InterPro" id="IPR036237">
    <property type="entry name" value="Xyl_isomerase-like_sf"/>
</dbReference>
<organism evidence="2 3">
    <name type="scientific">Gallintestinimicrobium propionicum</name>
    <dbReference type="NCBI Taxonomy" id="2981770"/>
    <lineage>
        <taxon>Bacteria</taxon>
        <taxon>Bacillati</taxon>
        <taxon>Bacillota</taxon>
        <taxon>Clostridia</taxon>
        <taxon>Lachnospirales</taxon>
        <taxon>Lachnospiraceae</taxon>
        <taxon>Gallintestinimicrobium</taxon>
    </lineage>
</organism>
<feature type="domain" description="Xylose isomerase-like TIM barrel" evidence="1">
    <location>
        <begin position="33"/>
        <end position="312"/>
    </location>
</feature>
<dbReference type="AlphaFoldDB" id="A0AAE3DNR8"/>
<dbReference type="InterPro" id="IPR013022">
    <property type="entry name" value="Xyl_isomerase-like_TIM-brl"/>
</dbReference>
<keyword evidence="3" id="KW-1185">Reference proteome</keyword>
<dbReference type="Proteomes" id="UP001199355">
    <property type="component" value="Unassembled WGS sequence"/>
</dbReference>
<name>A0AAE3DNR8_9FIRM</name>
<sequence length="333" mass="38215">MSIGRSVSLYSLQEPYFLGKMDLEACVAAVKNRVGADGIEVLVDQMPYPSLRSEDRTMSEDDIAKFKDLMQKYQTVPTAYDTTFFTTWYAKRNMSNRETIYWTKKDMVNCAKMGFPVYRTGIMRKEDIQILSECFEFAEQLGIFIATEIHSPRGIHTWWTQDFLEEVKRKNTKNAGFLLDFAVFTKGMSLADKKAYLRAGAKESILDEIDKAYRAGCCLTNSDVEKLGGDKPEIAAAEQMRGQIYDDPAWIGEVLDYTKHCHGKFYEMTEDCDEPSIDYAGPIAYLKEKGWNGYISSEYEGQRHYFEMGGPEAPDPIEQLRRHHVMLKRLIGE</sequence>
<dbReference type="RefSeq" id="WP_308728335.1">
    <property type="nucleotide sequence ID" value="NZ_JAJEQF010000021.1"/>
</dbReference>
<protein>
    <submittedName>
        <fullName evidence="2">Sugar phosphate isomerase/epimerase</fullName>
    </submittedName>
</protein>
<evidence type="ECO:0000313" key="2">
    <source>
        <dbReference type="EMBL" id="MCC2167853.1"/>
    </source>
</evidence>
<dbReference type="EMBL" id="JAJEQF010000021">
    <property type="protein sequence ID" value="MCC2167853.1"/>
    <property type="molecule type" value="Genomic_DNA"/>
</dbReference>